<sequence>MARDRPLKRKRGVSEDPTLADSQTLLSFQSSRCSVSAPPRIPQEILDLVIEHCITSDDGPVQNLDVSLVSKAWQQTVNSIRWKDVSIRTVHAFHMVTHAILCQSKKASRVRSLNIQVDQWDASYLRHSFWVKWPHLTNFSSLHYISVNFMDDSLCNLSTLLLQLPKSLHSLELMVDNGFFRIGLGLHRLIVRACRMLQHLRLLIPHYSVGTCLDGDWLDNAWYQDDGKPPAIEQLTIMVQGHSEWRDRSRYLASMVDLSMWKLCSLIRQGTFPNLVKGHVSYYNSRLALKESTIRRISPKVADNLDAAVVFDLISGTGYQYPLLRLSDKNTYWSQFYVTAARLNEEDFDTVMPRDQSHVFHNDPKLRLVHYFGSIREVMRKMEGVGWVDTTRGTRLPRTEFGKFNSRGLEQIAVIPLSEDFGDKLAQRFWFWEYDAKKNLTEKYYLRPQFWDAAGWMTRSLSQPKKRLKRMATL</sequence>
<dbReference type="EMBL" id="JAKLMC020000005">
    <property type="protein sequence ID" value="KAK5956307.1"/>
    <property type="molecule type" value="Genomic_DNA"/>
</dbReference>
<evidence type="ECO:0000313" key="1">
    <source>
        <dbReference type="EMBL" id="KAK5956307.1"/>
    </source>
</evidence>
<gene>
    <name evidence="1" type="ORF">OHC33_002883</name>
</gene>
<protein>
    <recommendedName>
        <fullName evidence="3">F-box domain-containing protein</fullName>
    </recommendedName>
</protein>
<organism evidence="1 2">
    <name type="scientific">Knufia fluminis</name>
    <dbReference type="NCBI Taxonomy" id="191047"/>
    <lineage>
        <taxon>Eukaryota</taxon>
        <taxon>Fungi</taxon>
        <taxon>Dikarya</taxon>
        <taxon>Ascomycota</taxon>
        <taxon>Pezizomycotina</taxon>
        <taxon>Eurotiomycetes</taxon>
        <taxon>Chaetothyriomycetidae</taxon>
        <taxon>Chaetothyriales</taxon>
        <taxon>Trichomeriaceae</taxon>
        <taxon>Knufia</taxon>
    </lineage>
</organism>
<name>A0AAN8EQH2_9EURO</name>
<reference evidence="1 2" key="1">
    <citation type="submission" date="2022-12" db="EMBL/GenBank/DDBJ databases">
        <title>Genomic features and morphological characterization of a novel Knufia sp. strain isolated from spacecraft assembly facility.</title>
        <authorList>
            <person name="Teixeira M."/>
            <person name="Chander A.M."/>
            <person name="Stajich J.E."/>
            <person name="Venkateswaran K."/>
        </authorList>
    </citation>
    <scope>NUCLEOTIDE SEQUENCE [LARGE SCALE GENOMIC DNA]</scope>
    <source>
        <strain evidence="1 2">FJI-L2-BK-P2</strain>
    </source>
</reference>
<comment type="caution">
    <text evidence="1">The sequence shown here is derived from an EMBL/GenBank/DDBJ whole genome shotgun (WGS) entry which is preliminary data.</text>
</comment>
<dbReference type="Proteomes" id="UP001316803">
    <property type="component" value="Unassembled WGS sequence"/>
</dbReference>
<dbReference type="AlphaFoldDB" id="A0AAN8EQH2"/>
<proteinExistence type="predicted"/>
<evidence type="ECO:0000313" key="2">
    <source>
        <dbReference type="Proteomes" id="UP001316803"/>
    </source>
</evidence>
<keyword evidence="2" id="KW-1185">Reference proteome</keyword>
<accession>A0AAN8EQH2</accession>
<evidence type="ECO:0008006" key="3">
    <source>
        <dbReference type="Google" id="ProtNLM"/>
    </source>
</evidence>